<name>A0A2X4EKH7_STRUB</name>
<dbReference type="CDD" id="cd06262">
    <property type="entry name" value="metallo-hydrolase-like_MBL-fold"/>
    <property type="match status" value="1"/>
</dbReference>
<dbReference type="Proteomes" id="UP000483839">
    <property type="component" value="Unassembled WGS sequence"/>
</dbReference>
<keyword evidence="4" id="KW-0862">Zinc</keyword>
<sequence>MKIITILNDIASENTYILVNQESVIVIDPGSNAKKILKTIQDEKKPVSAILLTHTHYDHIMSLDLVRKTFENPPVYVSSKEASWLYSPKDNLSGHIRHNDIPDIITTPAENLFQYQKDYHIGGFTFAVRETPGHSIGGVSIIFNKEEVIFSGDALFKESIGRYDLPTGNYQQLIDSIKNQLFTLPNPFTVYPGHGQKTSIGHEKNVNPFLK</sequence>
<dbReference type="InterPro" id="IPR051453">
    <property type="entry name" value="MBL_Glyoxalase_II"/>
</dbReference>
<accession>A0A2X4EKH7</accession>
<dbReference type="Gene3D" id="3.60.15.10">
    <property type="entry name" value="Ribonuclease Z/Hydroxyacylglutathione hydrolase-like"/>
    <property type="match status" value="1"/>
</dbReference>
<dbReference type="PANTHER" id="PTHR46233">
    <property type="entry name" value="HYDROXYACYLGLUTATHIONE HYDROLASE GLOC"/>
    <property type="match status" value="1"/>
</dbReference>
<feature type="domain" description="Metallo-beta-lactamase" evidence="5">
    <location>
        <begin position="12"/>
        <end position="194"/>
    </location>
</feature>
<evidence type="ECO:0000313" key="7">
    <source>
        <dbReference type="Proteomes" id="UP000483839"/>
    </source>
</evidence>
<evidence type="ECO:0000256" key="2">
    <source>
        <dbReference type="ARBA" id="ARBA00022723"/>
    </source>
</evidence>
<evidence type="ECO:0000313" key="6">
    <source>
        <dbReference type="EMBL" id="MTD01675.1"/>
    </source>
</evidence>
<protein>
    <submittedName>
        <fullName evidence="6">MBL fold metallo-hydrolase</fullName>
    </submittedName>
</protein>
<evidence type="ECO:0000259" key="5">
    <source>
        <dbReference type="SMART" id="SM00849"/>
    </source>
</evidence>
<proteinExistence type="predicted"/>
<dbReference type="OMA" id="GAWGTNC"/>
<organism evidence="6 7">
    <name type="scientific">Streptococcus uberis</name>
    <dbReference type="NCBI Taxonomy" id="1349"/>
    <lineage>
        <taxon>Bacteria</taxon>
        <taxon>Bacillati</taxon>
        <taxon>Bacillota</taxon>
        <taxon>Bacilli</taxon>
        <taxon>Lactobacillales</taxon>
        <taxon>Streptococcaceae</taxon>
        <taxon>Streptococcus</taxon>
    </lineage>
</organism>
<dbReference type="GO" id="GO:0016787">
    <property type="term" value="F:hydrolase activity"/>
    <property type="evidence" value="ECO:0007669"/>
    <property type="project" value="UniProtKB-KW"/>
</dbReference>
<evidence type="ECO:0000256" key="3">
    <source>
        <dbReference type="ARBA" id="ARBA00022801"/>
    </source>
</evidence>
<dbReference type="GeneID" id="93825909"/>
<keyword evidence="3 6" id="KW-0378">Hydrolase</keyword>
<comment type="caution">
    <text evidence="6">The sequence shown here is derived from an EMBL/GenBank/DDBJ whole genome shotgun (WGS) entry which is preliminary data.</text>
</comment>
<dbReference type="EMBL" id="WLXI01000040">
    <property type="protein sequence ID" value="MTD01675.1"/>
    <property type="molecule type" value="Genomic_DNA"/>
</dbReference>
<dbReference type="PANTHER" id="PTHR46233:SF3">
    <property type="entry name" value="HYDROXYACYLGLUTATHIONE HYDROLASE GLOC"/>
    <property type="match status" value="1"/>
</dbReference>
<keyword evidence="2" id="KW-0479">Metal-binding</keyword>
<gene>
    <name evidence="6" type="ORF">GKS16_05245</name>
</gene>
<dbReference type="AlphaFoldDB" id="A0A2X4EKH7"/>
<dbReference type="Pfam" id="PF00753">
    <property type="entry name" value="Lactamase_B"/>
    <property type="match status" value="1"/>
</dbReference>
<comment type="cofactor">
    <cofactor evidence="1">
        <name>Zn(2+)</name>
        <dbReference type="ChEBI" id="CHEBI:29105"/>
    </cofactor>
</comment>
<dbReference type="SUPFAM" id="SSF56281">
    <property type="entry name" value="Metallo-hydrolase/oxidoreductase"/>
    <property type="match status" value="1"/>
</dbReference>
<dbReference type="GO" id="GO:0046872">
    <property type="term" value="F:metal ion binding"/>
    <property type="evidence" value="ECO:0007669"/>
    <property type="project" value="UniProtKB-KW"/>
</dbReference>
<dbReference type="SMART" id="SM00849">
    <property type="entry name" value="Lactamase_B"/>
    <property type="match status" value="1"/>
</dbReference>
<dbReference type="InterPro" id="IPR001279">
    <property type="entry name" value="Metallo-B-lactamas"/>
</dbReference>
<evidence type="ECO:0000256" key="4">
    <source>
        <dbReference type="ARBA" id="ARBA00022833"/>
    </source>
</evidence>
<reference evidence="6 7" key="1">
    <citation type="submission" date="2019-11" db="EMBL/GenBank/DDBJ databases">
        <title>Streptococcus uberis isolated from clinical mastitis cases on a southeastern Queensland dairy.</title>
        <authorList>
            <person name="Workentine M.L."/>
            <person name="Price R."/>
            <person name="Olchowy T."/>
        </authorList>
    </citation>
    <scope>NUCLEOTIDE SEQUENCE [LARGE SCALE GENOMIC DNA]</scope>
    <source>
        <strain evidence="6 7">OLC4459-A17</strain>
    </source>
</reference>
<dbReference type="InterPro" id="IPR036866">
    <property type="entry name" value="RibonucZ/Hydroxyglut_hydro"/>
</dbReference>
<dbReference type="RefSeq" id="WP_012658146.1">
    <property type="nucleotide sequence ID" value="NZ_BAABQA010000003.1"/>
</dbReference>
<evidence type="ECO:0000256" key="1">
    <source>
        <dbReference type="ARBA" id="ARBA00001947"/>
    </source>
</evidence>